<evidence type="ECO:0000313" key="2">
    <source>
        <dbReference type="EMBL" id="SEO69525.1"/>
    </source>
</evidence>
<sequence>MHMLFLQSGELRLQICELLLNIGQFGLALLLQRAFSPTVSIIFRKLYHRQNP</sequence>
<accession>A0A1H8RT49</accession>
<reference evidence="1 4" key="2">
    <citation type="submission" date="2021-06" db="EMBL/GenBank/DDBJ databases">
        <title>Whole genome sequence of Paenibacillus sophorae DSM23020 for comparative genomics.</title>
        <authorList>
            <person name="Kim M.-J."/>
            <person name="Lee G."/>
            <person name="Shin J.-H."/>
        </authorList>
    </citation>
    <scope>NUCLEOTIDE SEQUENCE [LARGE SCALE GENOMIC DNA]</scope>
    <source>
        <strain evidence="1 4">DSM 23020</strain>
    </source>
</reference>
<name>A0A1H8RT49_9BACL</name>
<reference evidence="2 3" key="1">
    <citation type="submission" date="2016-10" db="EMBL/GenBank/DDBJ databases">
        <authorList>
            <person name="de Groot N.N."/>
        </authorList>
    </citation>
    <scope>NUCLEOTIDE SEQUENCE [LARGE SCALE GENOMIC DNA]</scope>
    <source>
        <strain evidence="2 3">CGMCC 1.10238</strain>
    </source>
</reference>
<organism evidence="2 3">
    <name type="scientific">Paenibacillus sophorae</name>
    <dbReference type="NCBI Taxonomy" id="1333845"/>
    <lineage>
        <taxon>Bacteria</taxon>
        <taxon>Bacillati</taxon>
        <taxon>Bacillota</taxon>
        <taxon>Bacilli</taxon>
        <taxon>Bacillales</taxon>
        <taxon>Paenibacillaceae</taxon>
        <taxon>Paenibacillus</taxon>
    </lineage>
</organism>
<gene>
    <name evidence="1" type="ORF">KP014_07305</name>
    <name evidence="2" type="ORF">SAMN04487895_11089</name>
</gene>
<evidence type="ECO:0000313" key="1">
    <source>
        <dbReference type="EMBL" id="QWU16993.1"/>
    </source>
</evidence>
<evidence type="ECO:0000313" key="4">
    <source>
        <dbReference type="Proteomes" id="UP000683429"/>
    </source>
</evidence>
<dbReference type="Proteomes" id="UP000198809">
    <property type="component" value="Unassembled WGS sequence"/>
</dbReference>
<keyword evidence="4" id="KW-1185">Reference proteome</keyword>
<dbReference type="RefSeq" id="WP_175491889.1">
    <property type="nucleotide sequence ID" value="NZ_CP076607.1"/>
</dbReference>
<evidence type="ECO:0000313" key="3">
    <source>
        <dbReference type="Proteomes" id="UP000198809"/>
    </source>
</evidence>
<dbReference type="Proteomes" id="UP000683429">
    <property type="component" value="Chromosome"/>
</dbReference>
<dbReference type="EMBL" id="CP076607">
    <property type="protein sequence ID" value="QWU16993.1"/>
    <property type="molecule type" value="Genomic_DNA"/>
</dbReference>
<proteinExistence type="predicted"/>
<protein>
    <submittedName>
        <fullName evidence="2">Uncharacterized protein</fullName>
    </submittedName>
</protein>
<dbReference type="EMBL" id="FODH01000010">
    <property type="protein sequence ID" value="SEO69525.1"/>
    <property type="molecule type" value="Genomic_DNA"/>
</dbReference>
<dbReference type="AlphaFoldDB" id="A0A1H8RT49"/>